<dbReference type="InterPro" id="IPR000374">
    <property type="entry name" value="PC_trans"/>
</dbReference>
<feature type="transmembrane region" description="Helical" evidence="19">
    <location>
        <begin position="48"/>
        <end position="65"/>
    </location>
</feature>
<evidence type="ECO:0000256" key="4">
    <source>
        <dbReference type="ARBA" id="ARBA00005189"/>
    </source>
</evidence>
<comment type="catalytic activity">
    <reaction evidence="1 18">
        <text>a 1,2-diacyl-sn-glycero-3-phosphate + CTP + H(+) = a CDP-1,2-diacyl-sn-glycerol + diphosphate</text>
        <dbReference type="Rhea" id="RHEA:16229"/>
        <dbReference type="ChEBI" id="CHEBI:15378"/>
        <dbReference type="ChEBI" id="CHEBI:33019"/>
        <dbReference type="ChEBI" id="CHEBI:37563"/>
        <dbReference type="ChEBI" id="CHEBI:58332"/>
        <dbReference type="ChEBI" id="CHEBI:58608"/>
        <dbReference type="EC" id="2.7.7.41"/>
    </reaction>
</comment>
<evidence type="ECO:0000256" key="12">
    <source>
        <dbReference type="ARBA" id="ARBA00022695"/>
    </source>
</evidence>
<feature type="transmembrane region" description="Helical" evidence="19">
    <location>
        <begin position="127"/>
        <end position="146"/>
    </location>
</feature>
<dbReference type="EC" id="2.7.7.41" evidence="6 18"/>
<keyword evidence="14" id="KW-0443">Lipid metabolism</keyword>
<evidence type="ECO:0000256" key="14">
    <source>
        <dbReference type="ARBA" id="ARBA00023098"/>
    </source>
</evidence>
<evidence type="ECO:0000256" key="9">
    <source>
        <dbReference type="ARBA" id="ARBA00022516"/>
    </source>
</evidence>
<dbReference type="RefSeq" id="WP_184825612.1">
    <property type="nucleotide sequence ID" value="NZ_JACHMM010000001.1"/>
</dbReference>
<evidence type="ECO:0000256" key="18">
    <source>
        <dbReference type="RuleBase" id="RU003938"/>
    </source>
</evidence>
<comment type="similarity">
    <text evidence="5 18">Belongs to the CDS family.</text>
</comment>
<feature type="transmembrane region" description="Helical" evidence="19">
    <location>
        <begin position="23"/>
        <end position="42"/>
    </location>
</feature>
<sequence>MTDGATGSTGSRSRRHGRAGRDMRAASLVGLGLGAIVLSTLFLFKPAFVGLVVIVMVVAVWELATALGARSVAVPVVPVVLGTVLMLVGAYLGGGSPLMVGLGLTVAAVSAWRLGDSRPGYLRDVSAGIFTSVYVPFLAGFAMLMVRHDDGAWWVFALLVVVVASDTGGLLAGVLAGRHPMAPSVSPKKSWEGFAGSVVLGVGVAVPVAVYAFDAPWWTGVVLGVTGVIGATLGDLGESLIKRDLGIKDMSQLLPGHGGLMDRLDSLLPTAPLVWFVLEYIVT</sequence>
<keyword evidence="10 18" id="KW-0808">Transferase</keyword>
<evidence type="ECO:0000256" key="6">
    <source>
        <dbReference type="ARBA" id="ARBA00012487"/>
    </source>
</evidence>
<keyword evidence="16" id="KW-0594">Phospholipid biosynthesis</keyword>
<dbReference type="PANTHER" id="PTHR46382:SF1">
    <property type="entry name" value="PHOSPHATIDATE CYTIDYLYLTRANSFERASE"/>
    <property type="match status" value="1"/>
</dbReference>
<comment type="caution">
    <text evidence="20">The sequence shown here is derived from an EMBL/GenBank/DDBJ whole genome shotgun (WGS) entry which is preliminary data.</text>
</comment>
<evidence type="ECO:0000256" key="17">
    <source>
        <dbReference type="ARBA" id="ARBA00023264"/>
    </source>
</evidence>
<keyword evidence="9" id="KW-0444">Lipid biosynthesis</keyword>
<comment type="pathway">
    <text evidence="4">Lipid metabolism.</text>
</comment>
<dbReference type="PROSITE" id="PS01315">
    <property type="entry name" value="CDS"/>
    <property type="match status" value="1"/>
</dbReference>
<protein>
    <recommendedName>
        <fullName evidence="7 18">Phosphatidate cytidylyltransferase</fullName>
        <ecNumber evidence="6 18">2.7.7.41</ecNumber>
    </recommendedName>
</protein>
<evidence type="ECO:0000256" key="13">
    <source>
        <dbReference type="ARBA" id="ARBA00022989"/>
    </source>
</evidence>
<evidence type="ECO:0000313" key="21">
    <source>
        <dbReference type="Proteomes" id="UP000542813"/>
    </source>
</evidence>
<gene>
    <name evidence="20" type="ORF">HD601_004496</name>
</gene>
<evidence type="ECO:0000256" key="8">
    <source>
        <dbReference type="ARBA" id="ARBA00022475"/>
    </source>
</evidence>
<dbReference type="GO" id="GO:0005886">
    <property type="term" value="C:plasma membrane"/>
    <property type="evidence" value="ECO:0007669"/>
    <property type="project" value="UniProtKB-SubCell"/>
</dbReference>
<evidence type="ECO:0000313" key="20">
    <source>
        <dbReference type="EMBL" id="MBB5789921.1"/>
    </source>
</evidence>
<evidence type="ECO:0000256" key="1">
    <source>
        <dbReference type="ARBA" id="ARBA00001698"/>
    </source>
</evidence>
<evidence type="ECO:0000256" key="10">
    <source>
        <dbReference type="ARBA" id="ARBA00022679"/>
    </source>
</evidence>
<keyword evidence="13 19" id="KW-1133">Transmembrane helix</keyword>
<keyword evidence="17" id="KW-1208">Phospholipid metabolism</keyword>
<dbReference type="UniPathway" id="UPA00557">
    <property type="reaction ID" value="UER00614"/>
</dbReference>
<evidence type="ECO:0000256" key="5">
    <source>
        <dbReference type="ARBA" id="ARBA00010185"/>
    </source>
</evidence>
<dbReference type="Pfam" id="PF01148">
    <property type="entry name" value="CTP_transf_1"/>
    <property type="match status" value="1"/>
</dbReference>
<proteinExistence type="inferred from homology"/>
<evidence type="ECO:0000256" key="7">
    <source>
        <dbReference type="ARBA" id="ARBA00019373"/>
    </source>
</evidence>
<keyword evidence="15 19" id="KW-0472">Membrane</keyword>
<dbReference type="AlphaFoldDB" id="A0A7W9GUI3"/>
<keyword evidence="11 18" id="KW-0812">Transmembrane</keyword>
<keyword evidence="21" id="KW-1185">Reference proteome</keyword>
<evidence type="ECO:0000256" key="19">
    <source>
        <dbReference type="SAM" id="Phobius"/>
    </source>
</evidence>
<evidence type="ECO:0000256" key="11">
    <source>
        <dbReference type="ARBA" id="ARBA00022692"/>
    </source>
</evidence>
<dbReference type="GO" id="GO:0016024">
    <property type="term" value="P:CDP-diacylglycerol biosynthetic process"/>
    <property type="evidence" value="ECO:0007669"/>
    <property type="project" value="UniProtKB-UniPathway"/>
</dbReference>
<evidence type="ECO:0000256" key="2">
    <source>
        <dbReference type="ARBA" id="ARBA00004651"/>
    </source>
</evidence>
<feature type="transmembrane region" description="Helical" evidence="19">
    <location>
        <begin position="193"/>
        <end position="211"/>
    </location>
</feature>
<dbReference type="GO" id="GO:0004605">
    <property type="term" value="F:phosphatidate cytidylyltransferase activity"/>
    <property type="evidence" value="ECO:0007669"/>
    <property type="project" value="UniProtKB-EC"/>
</dbReference>
<organism evidence="20 21">
    <name type="scientific">Jiangella mangrovi</name>
    <dbReference type="NCBI Taxonomy" id="1524084"/>
    <lineage>
        <taxon>Bacteria</taxon>
        <taxon>Bacillati</taxon>
        <taxon>Actinomycetota</taxon>
        <taxon>Actinomycetes</taxon>
        <taxon>Jiangellales</taxon>
        <taxon>Jiangellaceae</taxon>
        <taxon>Jiangella</taxon>
    </lineage>
</organism>
<comment type="pathway">
    <text evidence="3 18">Phospholipid metabolism; CDP-diacylglycerol biosynthesis; CDP-diacylglycerol from sn-glycerol 3-phosphate: step 3/3.</text>
</comment>
<keyword evidence="12 18" id="KW-0548">Nucleotidyltransferase</keyword>
<evidence type="ECO:0000256" key="16">
    <source>
        <dbReference type="ARBA" id="ARBA00023209"/>
    </source>
</evidence>
<evidence type="ECO:0000256" key="15">
    <source>
        <dbReference type="ARBA" id="ARBA00023136"/>
    </source>
</evidence>
<accession>A0A7W9GUI3</accession>
<keyword evidence="8" id="KW-1003">Cell membrane</keyword>
<evidence type="ECO:0000256" key="3">
    <source>
        <dbReference type="ARBA" id="ARBA00005119"/>
    </source>
</evidence>
<feature type="transmembrane region" description="Helical" evidence="19">
    <location>
        <begin position="72"/>
        <end position="92"/>
    </location>
</feature>
<name>A0A7W9GUI3_9ACTN</name>
<comment type="subcellular location">
    <subcellularLocation>
        <location evidence="2">Cell membrane</location>
        <topology evidence="2">Multi-pass membrane protein</topology>
    </subcellularLocation>
</comment>
<dbReference type="EMBL" id="JACHMM010000001">
    <property type="protein sequence ID" value="MBB5789921.1"/>
    <property type="molecule type" value="Genomic_DNA"/>
</dbReference>
<dbReference type="PANTHER" id="PTHR46382">
    <property type="entry name" value="PHOSPHATIDATE CYTIDYLYLTRANSFERASE"/>
    <property type="match status" value="1"/>
</dbReference>
<feature type="transmembrane region" description="Helical" evidence="19">
    <location>
        <begin position="152"/>
        <end position="172"/>
    </location>
</feature>
<dbReference type="Proteomes" id="UP000542813">
    <property type="component" value="Unassembled WGS sequence"/>
</dbReference>
<reference evidence="20 21" key="1">
    <citation type="submission" date="2020-08" db="EMBL/GenBank/DDBJ databases">
        <title>Sequencing the genomes of 1000 actinobacteria strains.</title>
        <authorList>
            <person name="Klenk H.-P."/>
        </authorList>
    </citation>
    <scope>NUCLEOTIDE SEQUENCE [LARGE SCALE GENOMIC DNA]</scope>
    <source>
        <strain evidence="20 21">DSM 102122</strain>
    </source>
</reference>